<comment type="subcellular location">
    <subcellularLocation>
        <location evidence="1 15">Cell inner membrane</location>
        <topology evidence="1 15">Peripheral membrane protein</topology>
        <orientation evidence="1 15">Cytoplasmic side</orientation>
    </subcellularLocation>
</comment>
<dbReference type="NCBIfam" id="NF002475">
    <property type="entry name" value="PRK01723.1"/>
    <property type="match status" value="1"/>
</dbReference>
<dbReference type="EMBL" id="PDWK01000024">
    <property type="protein sequence ID" value="KAF1689279.1"/>
    <property type="molecule type" value="Genomic_DNA"/>
</dbReference>
<evidence type="ECO:0000313" key="16">
    <source>
        <dbReference type="EMBL" id="KAF1689279.1"/>
    </source>
</evidence>
<organism evidence="16 17">
    <name type="scientific">Pseudoxanthomonas taiwanensis</name>
    <dbReference type="NCBI Taxonomy" id="176598"/>
    <lineage>
        <taxon>Bacteria</taxon>
        <taxon>Pseudomonadati</taxon>
        <taxon>Pseudomonadota</taxon>
        <taxon>Gammaproteobacteria</taxon>
        <taxon>Lysobacterales</taxon>
        <taxon>Lysobacteraceae</taxon>
        <taxon>Pseudoxanthomonas</taxon>
    </lineage>
</organism>
<dbReference type="SUPFAM" id="SSF56112">
    <property type="entry name" value="Protein kinase-like (PK-like)"/>
    <property type="match status" value="1"/>
</dbReference>
<dbReference type="Gene3D" id="1.10.510.10">
    <property type="entry name" value="Transferase(Phosphotransferase) domain 1"/>
    <property type="match status" value="1"/>
</dbReference>
<comment type="caution">
    <text evidence="16">The sequence shown here is derived from an EMBL/GenBank/DDBJ whole genome shotgun (WGS) entry which is preliminary data.</text>
</comment>
<evidence type="ECO:0000256" key="8">
    <source>
        <dbReference type="ARBA" id="ARBA00022741"/>
    </source>
</evidence>
<protein>
    <recommendedName>
        <fullName evidence="13 15">3-deoxy-D-manno-octulosonic acid kinase</fullName>
        <shortName evidence="15">Kdo kinase</shortName>
        <ecNumber evidence="4 15">2.7.1.166</ecNumber>
    </recommendedName>
</protein>
<dbReference type="EC" id="2.7.1.166" evidence="4 15"/>
<dbReference type="HAMAP" id="MF_00521">
    <property type="entry name" value="KDO_kinase"/>
    <property type="match status" value="1"/>
</dbReference>
<evidence type="ECO:0000256" key="15">
    <source>
        <dbReference type="HAMAP-Rule" id="MF_00521"/>
    </source>
</evidence>
<keyword evidence="11 15" id="KW-0448">Lipopolysaccharide biosynthesis</keyword>
<evidence type="ECO:0000256" key="12">
    <source>
        <dbReference type="ARBA" id="ARBA00023136"/>
    </source>
</evidence>
<keyword evidence="8 15" id="KW-0547">Nucleotide-binding</keyword>
<dbReference type="Pfam" id="PF06293">
    <property type="entry name" value="Kdo"/>
    <property type="match status" value="1"/>
</dbReference>
<evidence type="ECO:0000256" key="4">
    <source>
        <dbReference type="ARBA" id="ARBA00011988"/>
    </source>
</evidence>
<gene>
    <name evidence="15" type="primary">kdkA</name>
    <name evidence="16" type="ORF">CR938_06620</name>
</gene>
<comment type="pathway">
    <text evidence="2 15">Bacterial outer membrane biogenesis; LPS core biosynthesis.</text>
</comment>
<evidence type="ECO:0000313" key="17">
    <source>
        <dbReference type="Proteomes" id="UP000717981"/>
    </source>
</evidence>
<keyword evidence="6 15" id="KW-0997">Cell inner membrane</keyword>
<comment type="function">
    <text evidence="15">Catalyzes the ATP-dependent phosphorylation of the 3-deoxy-D-manno-octulosonic acid (Kdo) residue in Kdo-lipid IV(A) at the 4-OH position.</text>
</comment>
<evidence type="ECO:0000256" key="7">
    <source>
        <dbReference type="ARBA" id="ARBA00022679"/>
    </source>
</evidence>
<keyword evidence="5 15" id="KW-1003">Cell membrane</keyword>
<evidence type="ECO:0000256" key="1">
    <source>
        <dbReference type="ARBA" id="ARBA00004515"/>
    </source>
</evidence>
<feature type="active site" evidence="15">
    <location>
        <position position="175"/>
    </location>
</feature>
<proteinExistence type="inferred from homology"/>
<dbReference type="GO" id="GO:0005524">
    <property type="term" value="F:ATP binding"/>
    <property type="evidence" value="ECO:0007669"/>
    <property type="project" value="UniProtKB-UniRule"/>
</dbReference>
<accession>A0A921P0E3</accession>
<name>A0A921P0E3_9GAMM</name>
<evidence type="ECO:0000256" key="5">
    <source>
        <dbReference type="ARBA" id="ARBA00022475"/>
    </source>
</evidence>
<evidence type="ECO:0000256" key="11">
    <source>
        <dbReference type="ARBA" id="ARBA00022985"/>
    </source>
</evidence>
<evidence type="ECO:0000256" key="10">
    <source>
        <dbReference type="ARBA" id="ARBA00022840"/>
    </source>
</evidence>
<dbReference type="GO" id="GO:0016773">
    <property type="term" value="F:phosphotransferase activity, alcohol group as acceptor"/>
    <property type="evidence" value="ECO:0007669"/>
    <property type="project" value="UniProtKB-UniRule"/>
</dbReference>
<evidence type="ECO:0000256" key="6">
    <source>
        <dbReference type="ARBA" id="ARBA00022519"/>
    </source>
</evidence>
<evidence type="ECO:0000256" key="3">
    <source>
        <dbReference type="ARBA" id="ARBA00010327"/>
    </source>
</evidence>
<dbReference type="GO" id="GO:0009244">
    <property type="term" value="P:lipopolysaccharide core region biosynthetic process"/>
    <property type="evidence" value="ECO:0007669"/>
    <property type="project" value="UniProtKB-UniRule"/>
</dbReference>
<dbReference type="RefSeq" id="WP_162124244.1">
    <property type="nucleotide sequence ID" value="NZ_PDWK01000024.1"/>
</dbReference>
<dbReference type="InterPro" id="IPR022826">
    <property type="entry name" value="KDO_kinase"/>
</dbReference>
<comment type="catalytic activity">
    <reaction evidence="14 15">
        <text>an alpha-Kdo-(2-&gt;6)-lipid IVA + ATP = a 4-O-phospho-alpha-Kdo-(2-&gt;6)-lipid IVA + ADP + H(+)</text>
        <dbReference type="Rhea" id="RHEA:74271"/>
        <dbReference type="ChEBI" id="CHEBI:15378"/>
        <dbReference type="ChEBI" id="CHEBI:30616"/>
        <dbReference type="ChEBI" id="CHEBI:176428"/>
        <dbReference type="ChEBI" id="CHEBI:193140"/>
        <dbReference type="ChEBI" id="CHEBI:456216"/>
        <dbReference type="EC" id="2.7.1.166"/>
    </reaction>
</comment>
<evidence type="ECO:0000256" key="2">
    <source>
        <dbReference type="ARBA" id="ARBA00004713"/>
    </source>
</evidence>
<comment type="similarity">
    <text evidence="3 15">Belongs to the protein kinase superfamily. KdkA/RfaP family.</text>
</comment>
<dbReference type="AlphaFoldDB" id="A0A921P0E3"/>
<evidence type="ECO:0000256" key="13">
    <source>
        <dbReference type="ARBA" id="ARBA00029511"/>
    </source>
</evidence>
<dbReference type="InterPro" id="IPR011009">
    <property type="entry name" value="Kinase-like_dom_sf"/>
</dbReference>
<keyword evidence="12 15" id="KW-0472">Membrane</keyword>
<keyword evidence="17" id="KW-1185">Reference proteome</keyword>
<dbReference type="Proteomes" id="UP000717981">
    <property type="component" value="Unassembled WGS sequence"/>
</dbReference>
<keyword evidence="9 15" id="KW-0418">Kinase</keyword>
<dbReference type="GO" id="GO:0005886">
    <property type="term" value="C:plasma membrane"/>
    <property type="evidence" value="ECO:0007669"/>
    <property type="project" value="UniProtKB-SubCell"/>
</dbReference>
<keyword evidence="10 15" id="KW-0067">ATP-binding</keyword>
<evidence type="ECO:0000256" key="9">
    <source>
        <dbReference type="ARBA" id="ARBA00022777"/>
    </source>
</evidence>
<dbReference type="OrthoDB" id="6854449at2"/>
<dbReference type="GO" id="GO:0016301">
    <property type="term" value="F:kinase activity"/>
    <property type="evidence" value="ECO:0007669"/>
    <property type="project" value="UniProtKB-KW"/>
</dbReference>
<reference evidence="16" key="1">
    <citation type="submission" date="2017-10" db="EMBL/GenBank/DDBJ databases">
        <title>Whole genome sequencing of members of genus Pseudoxanthomonas.</title>
        <authorList>
            <person name="Kumar S."/>
            <person name="Bansal K."/>
            <person name="Kaur A."/>
            <person name="Patil P."/>
            <person name="Sharma S."/>
            <person name="Patil P.B."/>
        </authorList>
    </citation>
    <scope>NUCLEOTIDE SEQUENCE</scope>
    <source>
        <strain evidence="16">DSM 22914</strain>
    </source>
</reference>
<keyword evidence="7 15" id="KW-0808">Transferase</keyword>
<evidence type="ECO:0000256" key="14">
    <source>
        <dbReference type="ARBA" id="ARBA00034417"/>
    </source>
</evidence>
<sequence>MVAFDANEALMPYRADDGYGAILFDRERLRQAGAELFSPTAWGERARPVSSGGRGGAWFVDAPFGSCVLRHYLRGGLAAHLSRDRYLWRGAASTRSFAEFRLMRELYKRGLPVPRPLAACYLRTGLRYRAAILMERLEGVRSLADRALVAGSGAPWEETGRLIARFHREGLEHADLNAHNILFDGNGRGWLIDFDRGRLRIPATGWREANLRRLHRSLLKVRGERAREEVDKDFARLRRAYELAWKRGC</sequence>